<dbReference type="OrthoDB" id="7869914at2"/>
<dbReference type="Pfam" id="PF10658">
    <property type="entry name" value="DUF2484"/>
    <property type="match status" value="1"/>
</dbReference>
<evidence type="ECO:0000313" key="2">
    <source>
        <dbReference type="EMBL" id="RLK08536.1"/>
    </source>
</evidence>
<gene>
    <name evidence="2" type="ORF">CLV75_2218</name>
</gene>
<keyword evidence="1" id="KW-0812">Transmembrane</keyword>
<evidence type="ECO:0000256" key="1">
    <source>
        <dbReference type="SAM" id="Phobius"/>
    </source>
</evidence>
<keyword evidence="1" id="KW-0472">Membrane</keyword>
<feature type="transmembrane region" description="Helical" evidence="1">
    <location>
        <begin position="43"/>
        <end position="64"/>
    </location>
</feature>
<organism evidence="2 3">
    <name type="scientific">Ruegeria conchae</name>
    <dbReference type="NCBI Taxonomy" id="981384"/>
    <lineage>
        <taxon>Bacteria</taxon>
        <taxon>Pseudomonadati</taxon>
        <taxon>Pseudomonadota</taxon>
        <taxon>Alphaproteobacteria</taxon>
        <taxon>Rhodobacterales</taxon>
        <taxon>Roseobacteraceae</taxon>
        <taxon>Ruegeria</taxon>
    </lineage>
</organism>
<dbReference type="InterPro" id="IPR018919">
    <property type="entry name" value="DUF2484"/>
</dbReference>
<dbReference type="Proteomes" id="UP000271700">
    <property type="component" value="Unassembled WGS sequence"/>
</dbReference>
<reference evidence="2 3" key="1">
    <citation type="submission" date="2018-10" db="EMBL/GenBank/DDBJ databases">
        <title>Genomic Encyclopedia of Archaeal and Bacterial Type Strains, Phase II (KMG-II): from individual species to whole genera.</title>
        <authorList>
            <person name="Goeker M."/>
        </authorList>
    </citation>
    <scope>NUCLEOTIDE SEQUENCE [LARGE SCALE GENOMIC DNA]</scope>
    <source>
        <strain evidence="2 3">DSM 29317</strain>
    </source>
</reference>
<dbReference type="EMBL" id="RCCT01000002">
    <property type="protein sequence ID" value="RLK08536.1"/>
    <property type="molecule type" value="Genomic_DNA"/>
</dbReference>
<dbReference type="AlphaFoldDB" id="A0A497ZUC8"/>
<protein>
    <submittedName>
        <fullName evidence="2">Uncharacterized protein DUF2484</fullName>
    </submittedName>
</protein>
<accession>A0A497ZUC8</accession>
<keyword evidence="1" id="KW-1133">Transmembrane helix</keyword>
<proteinExistence type="predicted"/>
<keyword evidence="3" id="KW-1185">Reference proteome</keyword>
<sequence length="82" mass="9301">MSLSLIIACAWVFASTIVAMLPMRLQFPPGVVLFGSAPFLILWLGYDYGWFIGVMAIAGFASMYRNPIRYYLRKWTGKEVSE</sequence>
<dbReference type="STRING" id="981384.GCA_000192475_00954"/>
<dbReference type="RefSeq" id="WP_010442585.1">
    <property type="nucleotide sequence ID" value="NZ_AEYW01000018.1"/>
</dbReference>
<name>A0A497ZUC8_9RHOB</name>
<comment type="caution">
    <text evidence="2">The sequence shown here is derived from an EMBL/GenBank/DDBJ whole genome shotgun (WGS) entry which is preliminary data.</text>
</comment>
<evidence type="ECO:0000313" key="3">
    <source>
        <dbReference type="Proteomes" id="UP000271700"/>
    </source>
</evidence>